<evidence type="ECO:0000256" key="8">
    <source>
        <dbReference type="ARBA" id="ARBA00023012"/>
    </source>
</evidence>
<dbReference type="PANTHER" id="PTHR24421:SF10">
    <property type="entry name" value="NITRATE_NITRITE SENSOR PROTEIN NARQ"/>
    <property type="match status" value="1"/>
</dbReference>
<protein>
    <recommendedName>
        <fullName evidence="2">histidine kinase</fullName>
        <ecNumber evidence="2">2.7.13.3</ecNumber>
    </recommendedName>
</protein>
<keyword evidence="14" id="KW-1185">Reference proteome</keyword>
<dbReference type="GO" id="GO:0016301">
    <property type="term" value="F:kinase activity"/>
    <property type="evidence" value="ECO:0007669"/>
    <property type="project" value="UniProtKB-KW"/>
</dbReference>
<keyword evidence="6 13" id="KW-0418">Kinase</keyword>
<evidence type="ECO:0000313" key="13">
    <source>
        <dbReference type="EMBL" id="MBU2667151.1"/>
    </source>
</evidence>
<dbReference type="InterPro" id="IPR003594">
    <property type="entry name" value="HATPase_dom"/>
</dbReference>
<feature type="transmembrane region" description="Helical" evidence="10">
    <location>
        <begin position="35"/>
        <end position="56"/>
    </location>
</feature>
<dbReference type="RefSeq" id="WP_215791404.1">
    <property type="nucleotide sequence ID" value="NZ_JAHKKG010000008.1"/>
</dbReference>
<dbReference type="Proteomes" id="UP001519654">
    <property type="component" value="Unassembled WGS sequence"/>
</dbReference>
<evidence type="ECO:0000256" key="4">
    <source>
        <dbReference type="ARBA" id="ARBA00022679"/>
    </source>
</evidence>
<keyword evidence="10" id="KW-0812">Transmembrane</keyword>
<dbReference type="Gene3D" id="1.20.5.1930">
    <property type="match status" value="1"/>
</dbReference>
<evidence type="ECO:0000256" key="3">
    <source>
        <dbReference type="ARBA" id="ARBA00022553"/>
    </source>
</evidence>
<gene>
    <name evidence="13" type="ORF">KOI35_26950</name>
</gene>
<evidence type="ECO:0000256" key="9">
    <source>
        <dbReference type="SAM" id="MobiDB-lite"/>
    </source>
</evidence>
<dbReference type="InterPro" id="IPR050482">
    <property type="entry name" value="Sensor_HK_TwoCompSys"/>
</dbReference>
<name>A0ABS5YUL9_9ACTN</name>
<dbReference type="InterPro" id="IPR011712">
    <property type="entry name" value="Sig_transdc_His_kin_sub3_dim/P"/>
</dbReference>
<feature type="compositionally biased region" description="Gly residues" evidence="9">
    <location>
        <begin position="312"/>
        <end position="325"/>
    </location>
</feature>
<evidence type="ECO:0000256" key="6">
    <source>
        <dbReference type="ARBA" id="ARBA00022777"/>
    </source>
</evidence>
<keyword evidence="10" id="KW-1133">Transmembrane helix</keyword>
<feature type="transmembrane region" description="Helical" evidence="10">
    <location>
        <begin position="133"/>
        <end position="149"/>
    </location>
</feature>
<accession>A0ABS5YUL9</accession>
<evidence type="ECO:0000256" key="2">
    <source>
        <dbReference type="ARBA" id="ARBA00012438"/>
    </source>
</evidence>
<keyword evidence="5" id="KW-0547">Nucleotide-binding</keyword>
<dbReference type="EMBL" id="JAHKKG010000008">
    <property type="protein sequence ID" value="MBU2667151.1"/>
    <property type="molecule type" value="Genomic_DNA"/>
</dbReference>
<organism evidence="13 14">
    <name type="scientific">Paractinoplanes bogorensis</name>
    <dbReference type="NCBI Taxonomy" id="1610840"/>
    <lineage>
        <taxon>Bacteria</taxon>
        <taxon>Bacillati</taxon>
        <taxon>Actinomycetota</taxon>
        <taxon>Actinomycetes</taxon>
        <taxon>Micromonosporales</taxon>
        <taxon>Micromonosporaceae</taxon>
        <taxon>Paractinoplanes</taxon>
    </lineage>
</organism>
<keyword evidence="10" id="KW-0472">Membrane</keyword>
<evidence type="ECO:0000259" key="11">
    <source>
        <dbReference type="Pfam" id="PF02518"/>
    </source>
</evidence>
<feature type="region of interest" description="Disordered" evidence="9">
    <location>
        <begin position="288"/>
        <end position="327"/>
    </location>
</feature>
<feature type="transmembrane region" description="Helical" evidence="10">
    <location>
        <begin position="103"/>
        <end position="126"/>
    </location>
</feature>
<sequence>MAKPAARRRSTPVVLNVFGLVLVGLGYARDALDDLPLVLVVVAWASWVLWAIYVALPENRGRERVGVALGMIAGGSLVATPTHVTGLVPAIVGMLVLTAMPAVPLRLVATATGGGVVLIGAGALIAPTTREQLISALATLLVVGLAGLGRRQQRISEEQSRALLEQQVAVAALTERSRIARDLHDVLAHSLGGLVIQLDAVDALLEAGRGGEARDKVQAARQLAVSGLGEARRAVGALREPGLSVAELVAAHRALGGQVVVRGDADAAGTTVSWAVRELLTNARRHAPGETTTLDLDREGDSLVVTATTPGSGAGTSSPGGGHGLRGMRERVTEAGGTMRVEPGPPFRVVLTLPGEVTG</sequence>
<feature type="domain" description="Signal transduction histidine kinase subgroup 3 dimerisation and phosphoacceptor" evidence="12">
    <location>
        <begin position="175"/>
        <end position="242"/>
    </location>
</feature>
<keyword evidence="4" id="KW-0808">Transferase</keyword>
<dbReference type="InterPro" id="IPR036890">
    <property type="entry name" value="HATPase_C_sf"/>
</dbReference>
<feature type="domain" description="Histidine kinase/HSP90-like ATPase" evidence="11">
    <location>
        <begin position="275"/>
        <end position="354"/>
    </location>
</feature>
<comment type="catalytic activity">
    <reaction evidence="1">
        <text>ATP + protein L-histidine = ADP + protein N-phospho-L-histidine.</text>
        <dbReference type="EC" id="2.7.13.3"/>
    </reaction>
</comment>
<dbReference type="Pfam" id="PF02518">
    <property type="entry name" value="HATPase_c"/>
    <property type="match status" value="1"/>
</dbReference>
<dbReference type="EC" id="2.7.13.3" evidence="2"/>
<dbReference type="SUPFAM" id="SSF55874">
    <property type="entry name" value="ATPase domain of HSP90 chaperone/DNA topoisomerase II/histidine kinase"/>
    <property type="match status" value="1"/>
</dbReference>
<evidence type="ECO:0000256" key="10">
    <source>
        <dbReference type="SAM" id="Phobius"/>
    </source>
</evidence>
<keyword evidence="8" id="KW-0902">Two-component regulatory system</keyword>
<feature type="transmembrane region" description="Helical" evidence="10">
    <location>
        <begin position="68"/>
        <end position="97"/>
    </location>
</feature>
<evidence type="ECO:0000256" key="5">
    <source>
        <dbReference type="ARBA" id="ARBA00022741"/>
    </source>
</evidence>
<keyword evidence="3" id="KW-0597">Phosphoprotein</keyword>
<reference evidence="13 14" key="1">
    <citation type="submission" date="2021-06" db="EMBL/GenBank/DDBJ databases">
        <title>Actinoplanes lichenicola sp. nov., and Actinoplanes ovalisporus sp. nov., isolated from lichen in Thailand.</title>
        <authorList>
            <person name="Saeng-In P."/>
            <person name="Kanchanasin P."/>
            <person name="Yuki M."/>
            <person name="Kudo T."/>
            <person name="Ohkuma M."/>
            <person name="Phongsopitanun W."/>
            <person name="Tanasupawat S."/>
        </authorList>
    </citation>
    <scope>NUCLEOTIDE SEQUENCE [LARGE SCALE GENOMIC DNA]</scope>
    <source>
        <strain evidence="13 14">NBRC 110975</strain>
    </source>
</reference>
<feature type="transmembrane region" description="Helical" evidence="10">
    <location>
        <begin position="12"/>
        <end position="29"/>
    </location>
</feature>
<evidence type="ECO:0000259" key="12">
    <source>
        <dbReference type="Pfam" id="PF07730"/>
    </source>
</evidence>
<dbReference type="Gene3D" id="3.30.565.10">
    <property type="entry name" value="Histidine kinase-like ATPase, C-terminal domain"/>
    <property type="match status" value="1"/>
</dbReference>
<dbReference type="PANTHER" id="PTHR24421">
    <property type="entry name" value="NITRATE/NITRITE SENSOR PROTEIN NARX-RELATED"/>
    <property type="match status" value="1"/>
</dbReference>
<comment type="caution">
    <text evidence="13">The sequence shown here is derived from an EMBL/GenBank/DDBJ whole genome shotgun (WGS) entry which is preliminary data.</text>
</comment>
<keyword evidence="7" id="KW-0067">ATP-binding</keyword>
<evidence type="ECO:0000256" key="7">
    <source>
        <dbReference type="ARBA" id="ARBA00022840"/>
    </source>
</evidence>
<evidence type="ECO:0000313" key="14">
    <source>
        <dbReference type="Proteomes" id="UP001519654"/>
    </source>
</evidence>
<dbReference type="CDD" id="cd16917">
    <property type="entry name" value="HATPase_UhpB-NarQ-NarX-like"/>
    <property type="match status" value="1"/>
</dbReference>
<proteinExistence type="predicted"/>
<evidence type="ECO:0000256" key="1">
    <source>
        <dbReference type="ARBA" id="ARBA00000085"/>
    </source>
</evidence>
<dbReference type="Pfam" id="PF07730">
    <property type="entry name" value="HisKA_3"/>
    <property type="match status" value="1"/>
</dbReference>